<dbReference type="InterPro" id="IPR006517">
    <property type="entry name" value="Phage_terminase_lsu-like_C"/>
</dbReference>
<reference evidence="1" key="1">
    <citation type="journal article" date="2021" name="Proc. Natl. Acad. Sci. U.S.A.">
        <title>A Catalog of Tens of Thousands of Viruses from Human Metagenomes Reveals Hidden Associations with Chronic Diseases.</title>
        <authorList>
            <person name="Tisza M.J."/>
            <person name="Buck C.B."/>
        </authorList>
    </citation>
    <scope>NUCLEOTIDE SEQUENCE</scope>
    <source>
        <strain evidence="1">CtwmI4</strain>
    </source>
</reference>
<dbReference type="Gene3D" id="3.30.420.240">
    <property type="match status" value="1"/>
</dbReference>
<proteinExistence type="predicted"/>
<protein>
    <submittedName>
        <fullName evidence="1">Large Terminase</fullName>
    </submittedName>
</protein>
<dbReference type="EMBL" id="BK014739">
    <property type="protein sequence ID" value="DAD73557.1"/>
    <property type="molecule type" value="Genomic_DNA"/>
</dbReference>
<accession>A0A8S5LU43</accession>
<dbReference type="InterPro" id="IPR027417">
    <property type="entry name" value="P-loop_NTPase"/>
</dbReference>
<dbReference type="Gene3D" id="3.40.50.300">
    <property type="entry name" value="P-loop containing nucleotide triphosphate hydrolases"/>
    <property type="match status" value="1"/>
</dbReference>
<evidence type="ECO:0000313" key="1">
    <source>
        <dbReference type="EMBL" id="DAD73557.1"/>
    </source>
</evidence>
<sequence>MAENILDSLLGASMANTESTGNTPTDKDISATNLEHFAKTYFPHIFSTPFCEFHHSMFKDAENMILHFDNLHNKFVRAAPRGHGKSRIISVVFPIWLIVYGYRKNILIISDTFEQAKEFIQTIKDELEDNECLKKDFGLLKGDKTWASDKIVTKNKIQVFAKSSGQSLRGSSYNNIRPEVVILDDLENDEAVETENQRKKLYDWFMKVLMPIGNPRTVFLYVGSVLHYEALLYKVLTEPKFNNWNRAIYKAVYSFSENPRWAVWEEIFNDLSDPDAAQNAADYFNDHREEMMEGVEIMWEGRNFGLFESLDCSYEEKMRMSRDNWYQELMILRMQDDEAFNSEYQNNPMTEESRIIKDSWIKANYYDDTQLPKMKQIYAAVDVSMGKSRTSDYSAILVVGRGVDNYFYVLEADVERRSPDIIINDILLYLDKYNGRLDGFIVEENVFQEFFSKTLQQTALDMGLYVNWVSVRSTASDNKGTRIRSLAPKIKQGYIKFNKNHRVLESQLKNFPKDHDDAPDCLERCISKFMENSSTINVGAMGTLRKKRMDTLSFMKGWKR</sequence>
<dbReference type="NCBIfam" id="TIGR01630">
    <property type="entry name" value="psiM2_ORF9"/>
    <property type="match status" value="1"/>
</dbReference>
<organism evidence="1">
    <name type="scientific">Myoviridae sp. ctwmI4</name>
    <dbReference type="NCBI Taxonomy" id="2826710"/>
    <lineage>
        <taxon>Viruses</taxon>
        <taxon>Duplodnaviria</taxon>
        <taxon>Heunggongvirae</taxon>
        <taxon>Uroviricota</taxon>
        <taxon>Caudoviricetes</taxon>
    </lineage>
</organism>
<name>A0A8S5LU43_9CAUD</name>